<feature type="transmembrane region" description="Helical" evidence="1">
    <location>
        <begin position="61"/>
        <end position="86"/>
    </location>
</feature>
<name>A0ABN4NIZ9_9BACL</name>
<evidence type="ECO:0000256" key="1">
    <source>
        <dbReference type="SAM" id="Phobius"/>
    </source>
</evidence>
<sequence>MKKAKTFLFIALAALVGWSAFHVLTPHEVMAHGRPGVPFAGVHDGFGHHHREFGMGSREGWMMAGLFMWWLIPFLLVGAGAIWLAAARSKRWIGWALVALGVAAILPKWVLILLALAAVYASGRRQARKPSAVEALMPAAPSVSTDWLDEWEKSIQKEDQSNGYFSPNEDDRSR</sequence>
<evidence type="ECO:0000313" key="2">
    <source>
        <dbReference type="EMBL" id="AMX84672.1"/>
    </source>
</evidence>
<keyword evidence="1" id="KW-1133">Transmembrane helix</keyword>
<reference evidence="2 3" key="1">
    <citation type="submission" date="2016-02" db="EMBL/GenBank/DDBJ databases">
        <title>Complete genome sequence of Geobacillus subterraneus KCTC 3922T.</title>
        <authorList>
            <person name="Lee D.-W."/>
            <person name="Lee Y.-J."/>
            <person name="Lee S.-J."/>
            <person name="Park G.-S."/>
            <person name="Lee S.-J."/>
            <person name="Shin J.-H."/>
        </authorList>
    </citation>
    <scope>NUCLEOTIDE SEQUENCE [LARGE SCALE GENOMIC DNA]</scope>
    <source>
        <strain evidence="2 3">KCTC 3922</strain>
    </source>
</reference>
<dbReference type="GeneID" id="32407213"/>
<evidence type="ECO:0000313" key="3">
    <source>
        <dbReference type="Proteomes" id="UP000076226"/>
    </source>
</evidence>
<protein>
    <submittedName>
        <fullName evidence="2">Uncharacterized protein</fullName>
    </submittedName>
</protein>
<dbReference type="EMBL" id="CP014342">
    <property type="protein sequence ID" value="AMX84672.1"/>
    <property type="molecule type" value="Genomic_DNA"/>
</dbReference>
<keyword evidence="3" id="KW-1185">Reference proteome</keyword>
<organism evidence="2 3">
    <name type="scientific">Geobacillus subterraneus</name>
    <dbReference type="NCBI Taxonomy" id="129338"/>
    <lineage>
        <taxon>Bacteria</taxon>
        <taxon>Bacillati</taxon>
        <taxon>Bacillota</taxon>
        <taxon>Bacilli</taxon>
        <taxon>Bacillales</taxon>
        <taxon>Anoxybacillaceae</taxon>
        <taxon>Geobacillus</taxon>
    </lineage>
</organism>
<feature type="transmembrane region" description="Helical" evidence="1">
    <location>
        <begin position="6"/>
        <end position="24"/>
    </location>
</feature>
<proteinExistence type="predicted"/>
<gene>
    <name evidence="2" type="ORF">GS3922_14015</name>
</gene>
<accession>A0ABN4NIZ9</accession>
<keyword evidence="1" id="KW-0812">Transmembrane</keyword>
<dbReference type="RefSeq" id="WP_063166846.1">
    <property type="nucleotide sequence ID" value="NZ_CP014342.1"/>
</dbReference>
<feature type="transmembrane region" description="Helical" evidence="1">
    <location>
        <begin position="92"/>
        <end position="121"/>
    </location>
</feature>
<dbReference type="Proteomes" id="UP000076226">
    <property type="component" value="Chromosome"/>
</dbReference>
<keyword evidence="1" id="KW-0472">Membrane</keyword>